<comment type="function">
    <text evidence="6">Essential component of the RMI complex, a complex that plays an important role in the processing of homologous recombination intermediates to limit DNA crossover formation in cells. Promotes TOP3A binding to double Holliday junctions (DHJ) and hence stimulates TOP3A-mediated dissolution. Required for BLM phosphorylation during mitosis. Within the BLM complex, required for BLM and TOP3A stability.</text>
</comment>
<evidence type="ECO:0000256" key="7">
    <source>
        <dbReference type="SAM" id="MobiDB-lite"/>
    </source>
</evidence>
<dbReference type="SMART" id="SM01161">
    <property type="entry name" value="DUF1767"/>
    <property type="match status" value="1"/>
</dbReference>
<comment type="subcellular location">
    <subcellularLocation>
        <location evidence="1">Nucleus</location>
    </subcellularLocation>
</comment>
<evidence type="ECO:0000256" key="5">
    <source>
        <dbReference type="ARBA" id="ARBA00023242"/>
    </source>
</evidence>
<dbReference type="InterPro" id="IPR044881">
    <property type="entry name" value="RMI1_N_N_sf"/>
</dbReference>
<dbReference type="GO" id="GO:0000166">
    <property type="term" value="F:nucleotide binding"/>
    <property type="evidence" value="ECO:0007669"/>
    <property type="project" value="InterPro"/>
</dbReference>
<feature type="domain" description="RMI1 N-terminal" evidence="10">
    <location>
        <begin position="17"/>
        <end position="61"/>
    </location>
</feature>
<gene>
    <name evidence="11" type="primary">HaOG212256</name>
    <name evidence="11" type="ORF">B5X24_HaOG212256</name>
</gene>
<dbReference type="GO" id="GO:0006260">
    <property type="term" value="P:DNA replication"/>
    <property type="evidence" value="ECO:0007669"/>
    <property type="project" value="UniProtKB-KW"/>
</dbReference>
<feature type="domain" description="RecQ mediated genome instability protein 1 OB-fold" evidence="8">
    <location>
        <begin position="66"/>
        <end position="190"/>
    </location>
</feature>
<sequence>MSTSLVNSVRQYLASHYMYVVDDWLAGCVEYLSEDTENNYTEADIKNLAKEQWLLNDLKDICPGSLPANLKGEMKTVLNGKFVLQINAVIDIGTPAYQQYLKLQRVNMENVEATTNYEDKISSHRMLKLYLTDGVQEICGLEYKPMRNLSADITPGCKILIKGPVDCRRGQLLLTESAIELLGGEVQEIAVSNSLAGQLSTKLGLPMTQEPDPNTTISLPRNTNIPTPHTTMPPAFVQPTPTFDQSNHQHPRNFDQHPSNIDQQPTNLDQQPNFADDDIDIDQLAALEEQLIDHPGKRPLVTDTTHPEKRLKIETVNQSDDYPDDNDIFFNEDEDYFREIEAEIGGNVPQNTGNNKVSTEPFVYLKQIKELSDSDKLGKVFKIKGQVMSLLSKLSVSKEGWSLKCTIVDGTDSLDVEFTSDVLSKLVGYTPQEMNAIKKQMATKPELKEKAISALLKAKESLQVLYCIIELTIQEVPRITDLIPFDATHIDQLNRREIAVSNSLAGQLSTKLGLPMTQEPDPNTTISLPRNTNIPTPHTTMPPAFVQPTPTFDQSNHQHPRNFDQHPSNIDQQPTNLDQQPNFADDDIDIDQLAALEEQLIDHPGKRPLVTDTTHPEKRLKIETVNQSDDYPDDNDIFFNEDEDYFREIEAEIGGNVPQNTGNNKVSTEPFVYLKQIKELSDSDKLGKVFKIKGQVMSLLSKLSVSKEGWSLKCTIVDGTDSLDVEFTSDVLSKLVGYTPQEMNAIKKQMATKPELKEKAISALLKAKESLQVLYCIIELTIQEVPRITDLIPFDATHIDQLNRRVNS</sequence>
<evidence type="ECO:0000259" key="10">
    <source>
        <dbReference type="Pfam" id="PF21000"/>
    </source>
</evidence>
<dbReference type="InterPro" id="IPR042470">
    <property type="entry name" value="RMI1_N_C_sf"/>
</dbReference>
<evidence type="ECO:0000256" key="4">
    <source>
        <dbReference type="ARBA" id="ARBA00022705"/>
    </source>
</evidence>
<dbReference type="Gene3D" id="2.40.50.510">
    <property type="match status" value="2"/>
</dbReference>
<evidence type="ECO:0000313" key="12">
    <source>
        <dbReference type="Proteomes" id="UP000249218"/>
    </source>
</evidence>
<name>A0A2W1BDH0_HELAM</name>
<dbReference type="AlphaFoldDB" id="A0A2W1BDH0"/>
<feature type="domain" description="RecQ-mediated genome instability protein 1 C-terminal OB-fold" evidence="9">
    <location>
        <begin position="359"/>
        <end position="496"/>
    </location>
</feature>
<dbReference type="Gene3D" id="1.10.8.1020">
    <property type="entry name" value="RecQ-mediated genome instability protein 1, N-terminal domain"/>
    <property type="match status" value="1"/>
</dbReference>
<dbReference type="Pfam" id="PF21000">
    <property type="entry name" value="RMI1_N_N"/>
    <property type="match status" value="1"/>
</dbReference>
<dbReference type="InterPro" id="IPR032199">
    <property type="entry name" value="RMI1_C"/>
</dbReference>
<feature type="compositionally biased region" description="Polar residues" evidence="7">
    <location>
        <begin position="565"/>
        <end position="580"/>
    </location>
</feature>
<dbReference type="Gene3D" id="2.40.50.770">
    <property type="entry name" value="RecQ-mediated genome instability protein Rmi1, C-terminal domain"/>
    <property type="match status" value="1"/>
</dbReference>
<accession>A0A2W1BDH0</accession>
<dbReference type="Pfam" id="PF08585">
    <property type="entry name" value="RMI1_N_C"/>
    <property type="match status" value="1"/>
</dbReference>
<keyword evidence="12" id="KW-1185">Reference proteome</keyword>
<dbReference type="PANTHER" id="PTHR14790">
    <property type="entry name" value="RECQ-MEDIATED GENOME INSTABILITY PROTEIN 1 RMI1"/>
    <property type="match status" value="1"/>
</dbReference>
<evidence type="ECO:0000256" key="1">
    <source>
        <dbReference type="ARBA" id="ARBA00004123"/>
    </source>
</evidence>
<dbReference type="PANTHER" id="PTHR14790:SF15">
    <property type="entry name" value="RECQ-MEDIATED GENOME INSTABILITY PROTEIN 1"/>
    <property type="match status" value="1"/>
</dbReference>
<dbReference type="Pfam" id="PF16099">
    <property type="entry name" value="RMI1_C"/>
    <property type="match status" value="2"/>
</dbReference>
<feature type="domain" description="RecQ-mediated genome instability protein 1 C-terminal OB-fold" evidence="9">
    <location>
        <begin position="668"/>
        <end position="806"/>
    </location>
</feature>
<dbReference type="InterPro" id="IPR013894">
    <property type="entry name" value="RMI1_OB"/>
</dbReference>
<evidence type="ECO:0000259" key="9">
    <source>
        <dbReference type="Pfam" id="PF16099"/>
    </source>
</evidence>
<keyword evidence="5" id="KW-0539">Nucleus</keyword>
<dbReference type="InterPro" id="IPR049363">
    <property type="entry name" value="RMI1_N"/>
</dbReference>
<feature type="compositionally biased region" description="Polar residues" evidence="7">
    <location>
        <begin position="211"/>
        <end position="230"/>
    </location>
</feature>
<dbReference type="GO" id="GO:0016604">
    <property type="term" value="C:nuclear body"/>
    <property type="evidence" value="ECO:0007669"/>
    <property type="project" value="TreeGrafter"/>
</dbReference>
<proteinExistence type="inferred from homology"/>
<organism evidence="11 12">
    <name type="scientific">Helicoverpa armigera</name>
    <name type="common">Cotton bollworm</name>
    <name type="synonym">Heliothis armigera</name>
    <dbReference type="NCBI Taxonomy" id="29058"/>
    <lineage>
        <taxon>Eukaryota</taxon>
        <taxon>Metazoa</taxon>
        <taxon>Ecdysozoa</taxon>
        <taxon>Arthropoda</taxon>
        <taxon>Hexapoda</taxon>
        <taxon>Insecta</taxon>
        <taxon>Pterygota</taxon>
        <taxon>Neoptera</taxon>
        <taxon>Endopterygota</taxon>
        <taxon>Lepidoptera</taxon>
        <taxon>Glossata</taxon>
        <taxon>Ditrysia</taxon>
        <taxon>Noctuoidea</taxon>
        <taxon>Noctuidae</taxon>
        <taxon>Heliothinae</taxon>
        <taxon>Helicoverpa</taxon>
    </lineage>
</organism>
<feature type="region of interest" description="Disordered" evidence="7">
    <location>
        <begin position="549"/>
        <end position="580"/>
    </location>
</feature>
<evidence type="ECO:0000256" key="3">
    <source>
        <dbReference type="ARBA" id="ARBA00018987"/>
    </source>
</evidence>
<dbReference type="Proteomes" id="UP000249218">
    <property type="component" value="Unassembled WGS sequence"/>
</dbReference>
<protein>
    <recommendedName>
        <fullName evidence="3">RecQ-mediated genome instability protein 1</fullName>
    </recommendedName>
</protein>
<dbReference type="EMBL" id="KZ150240">
    <property type="protein sequence ID" value="PZC71915.1"/>
    <property type="molecule type" value="Genomic_DNA"/>
</dbReference>
<comment type="similarity">
    <text evidence="2">Belongs to the RMI1 family.</text>
</comment>
<reference evidence="11 12" key="1">
    <citation type="journal article" date="2017" name="BMC Biol.">
        <title>Genomic innovations, transcriptional plasticity and gene loss underlying the evolution and divergence of two highly polyphagous and invasive Helicoverpa pest species.</title>
        <authorList>
            <person name="Pearce S.L."/>
            <person name="Clarke D.F."/>
            <person name="East P.D."/>
            <person name="Elfekih S."/>
            <person name="Gordon K.H."/>
            <person name="Jermiin L.S."/>
            <person name="McGaughran A."/>
            <person name="Oakeshott J.G."/>
            <person name="Papanikolaou A."/>
            <person name="Perera O.P."/>
            <person name="Rane R.V."/>
            <person name="Richards S."/>
            <person name="Tay W.T."/>
            <person name="Walsh T.K."/>
            <person name="Anderson A."/>
            <person name="Anderson C.J."/>
            <person name="Asgari S."/>
            <person name="Board P.G."/>
            <person name="Bretschneider A."/>
            <person name="Campbell P.M."/>
            <person name="Chertemps T."/>
            <person name="Christeller J.T."/>
            <person name="Coppin C.W."/>
            <person name="Downes S.J."/>
            <person name="Duan G."/>
            <person name="Farnsworth C.A."/>
            <person name="Good R.T."/>
            <person name="Han L.B."/>
            <person name="Han Y.C."/>
            <person name="Hatje K."/>
            <person name="Horne I."/>
            <person name="Huang Y.P."/>
            <person name="Hughes D.S."/>
            <person name="Jacquin-Joly E."/>
            <person name="James W."/>
            <person name="Jhangiani S."/>
            <person name="Kollmar M."/>
            <person name="Kuwar S.S."/>
            <person name="Li S."/>
            <person name="Liu N.Y."/>
            <person name="Maibeche M.T."/>
            <person name="Miller J.R."/>
            <person name="Montagne N."/>
            <person name="Perry T."/>
            <person name="Qu J."/>
            <person name="Song S.V."/>
            <person name="Sutton G.G."/>
            <person name="Vogel H."/>
            <person name="Walenz B.P."/>
            <person name="Xu W."/>
            <person name="Zhang H.J."/>
            <person name="Zou Z."/>
            <person name="Batterham P."/>
            <person name="Edwards O.R."/>
            <person name="Feyereisen R."/>
            <person name="Gibbs R.A."/>
            <person name="Heckel D.G."/>
            <person name="McGrath A."/>
            <person name="Robin C."/>
            <person name="Scherer S.E."/>
            <person name="Worley K.C."/>
            <person name="Wu Y.D."/>
        </authorList>
    </citation>
    <scope>NUCLEOTIDE SEQUENCE [LARGE SCALE GENOMIC DNA]</scope>
    <source>
        <strain evidence="11">Harm_GR_Male_#8</strain>
        <tissue evidence="11">Whole organism</tissue>
    </source>
</reference>
<evidence type="ECO:0000259" key="8">
    <source>
        <dbReference type="Pfam" id="PF08585"/>
    </source>
</evidence>
<dbReference type="GO" id="GO:0031422">
    <property type="term" value="C:RecQ family helicase-topoisomerase III complex"/>
    <property type="evidence" value="ECO:0007669"/>
    <property type="project" value="TreeGrafter"/>
</dbReference>
<evidence type="ECO:0000256" key="6">
    <source>
        <dbReference type="ARBA" id="ARBA00024977"/>
    </source>
</evidence>
<keyword evidence="4" id="KW-0235">DNA replication</keyword>
<feature type="compositionally biased region" description="Polar residues" evidence="7">
    <location>
        <begin position="239"/>
        <end position="248"/>
    </location>
</feature>
<dbReference type="GO" id="GO:0000724">
    <property type="term" value="P:double-strand break repair via homologous recombination"/>
    <property type="evidence" value="ECO:0007669"/>
    <property type="project" value="TreeGrafter"/>
</dbReference>
<evidence type="ECO:0000256" key="2">
    <source>
        <dbReference type="ARBA" id="ARBA00006395"/>
    </source>
</evidence>
<feature type="region of interest" description="Disordered" evidence="7">
    <location>
        <begin position="209"/>
        <end position="264"/>
    </location>
</feature>
<evidence type="ECO:0000313" key="11">
    <source>
        <dbReference type="EMBL" id="PZC71915.1"/>
    </source>
</evidence>
<dbReference type="OrthoDB" id="341511at2759"/>
<dbReference type="GO" id="GO:0000712">
    <property type="term" value="P:resolution of meiotic recombination intermediates"/>
    <property type="evidence" value="ECO:0007669"/>
    <property type="project" value="TreeGrafter"/>
</dbReference>